<evidence type="ECO:0000256" key="10">
    <source>
        <dbReference type="ARBA" id="ARBA00038489"/>
    </source>
</evidence>
<dbReference type="NCBIfam" id="NF006960">
    <property type="entry name" value="PRK09437.1"/>
    <property type="match status" value="1"/>
</dbReference>
<evidence type="ECO:0000256" key="3">
    <source>
        <dbReference type="ARBA" id="ARBA00013017"/>
    </source>
</evidence>
<evidence type="ECO:0000256" key="2">
    <source>
        <dbReference type="ARBA" id="ARBA00011245"/>
    </source>
</evidence>
<evidence type="ECO:0000256" key="4">
    <source>
        <dbReference type="ARBA" id="ARBA00022559"/>
    </source>
</evidence>
<comment type="caution">
    <text evidence="14">The sequence shown here is derived from an EMBL/GenBank/DDBJ whole genome shotgun (WGS) entry which is preliminary data.</text>
</comment>
<evidence type="ECO:0000256" key="7">
    <source>
        <dbReference type="ARBA" id="ARBA00023157"/>
    </source>
</evidence>
<evidence type="ECO:0000256" key="1">
    <source>
        <dbReference type="ARBA" id="ARBA00003330"/>
    </source>
</evidence>
<name>A0ABW5MXS9_9FLAO</name>
<keyword evidence="7" id="KW-1015">Disulfide bond</keyword>
<keyword evidence="8" id="KW-0676">Redox-active center</keyword>
<feature type="domain" description="Thioredoxin" evidence="13">
    <location>
        <begin position="4"/>
        <end position="154"/>
    </location>
</feature>
<accession>A0ABW5MXS9</accession>
<dbReference type="Pfam" id="PF00578">
    <property type="entry name" value="AhpC-TSA"/>
    <property type="match status" value="1"/>
</dbReference>
<dbReference type="PANTHER" id="PTHR42801:SF4">
    <property type="entry name" value="AHPC_TSA FAMILY PROTEIN"/>
    <property type="match status" value="1"/>
</dbReference>
<dbReference type="InterPro" id="IPR050924">
    <property type="entry name" value="Peroxiredoxin_BCP/PrxQ"/>
</dbReference>
<dbReference type="Proteomes" id="UP001597526">
    <property type="component" value="Unassembled WGS sequence"/>
</dbReference>
<comment type="similarity">
    <text evidence="10">Belongs to the peroxiredoxin family. BCP/PrxQ subfamily.</text>
</comment>
<evidence type="ECO:0000313" key="14">
    <source>
        <dbReference type="EMBL" id="MFD2587206.1"/>
    </source>
</evidence>
<dbReference type="InterPro" id="IPR036249">
    <property type="entry name" value="Thioredoxin-like_sf"/>
</dbReference>
<reference evidence="15" key="1">
    <citation type="journal article" date="2019" name="Int. J. Syst. Evol. Microbiol.">
        <title>The Global Catalogue of Microorganisms (GCM) 10K type strain sequencing project: providing services to taxonomists for standard genome sequencing and annotation.</title>
        <authorList>
            <consortium name="The Broad Institute Genomics Platform"/>
            <consortium name="The Broad Institute Genome Sequencing Center for Infectious Disease"/>
            <person name="Wu L."/>
            <person name="Ma J."/>
        </authorList>
    </citation>
    <scope>NUCLEOTIDE SEQUENCE [LARGE SCALE GENOMIC DNA]</scope>
    <source>
        <strain evidence="15">KCTC 52368</strain>
    </source>
</reference>
<evidence type="ECO:0000256" key="11">
    <source>
        <dbReference type="ARBA" id="ARBA00042639"/>
    </source>
</evidence>
<evidence type="ECO:0000313" key="15">
    <source>
        <dbReference type="Proteomes" id="UP001597526"/>
    </source>
</evidence>
<organism evidence="14 15">
    <name type="scientific">Croceitalea marina</name>
    <dbReference type="NCBI Taxonomy" id="1775166"/>
    <lineage>
        <taxon>Bacteria</taxon>
        <taxon>Pseudomonadati</taxon>
        <taxon>Bacteroidota</taxon>
        <taxon>Flavobacteriia</taxon>
        <taxon>Flavobacteriales</taxon>
        <taxon>Flavobacteriaceae</taxon>
        <taxon>Croceitalea</taxon>
    </lineage>
</organism>
<dbReference type="InterPro" id="IPR024706">
    <property type="entry name" value="Peroxiredoxin_AhpC-typ"/>
</dbReference>
<dbReference type="PROSITE" id="PS51352">
    <property type="entry name" value="THIOREDOXIN_2"/>
    <property type="match status" value="1"/>
</dbReference>
<gene>
    <name evidence="14" type="primary">bcp</name>
    <name evidence="14" type="ORF">ACFSQJ_09710</name>
</gene>
<dbReference type="PIRSF" id="PIRSF000239">
    <property type="entry name" value="AHPC"/>
    <property type="match status" value="1"/>
</dbReference>
<evidence type="ECO:0000256" key="8">
    <source>
        <dbReference type="ARBA" id="ARBA00023284"/>
    </source>
</evidence>
<keyword evidence="6 14" id="KW-0560">Oxidoreductase</keyword>
<keyword evidence="5" id="KW-0049">Antioxidant</keyword>
<comment type="function">
    <text evidence="1">Thiol-specific peroxidase that catalyzes the reduction of hydrogen peroxide and organic hydroperoxides to water and alcohols, respectively. Plays a role in cell protection against oxidative stress by detoxifying peroxides and as sensor of hydrogen peroxide-mediated signaling events.</text>
</comment>
<protein>
    <recommendedName>
        <fullName evidence="3">thioredoxin-dependent peroxiredoxin</fullName>
        <ecNumber evidence="3">1.11.1.24</ecNumber>
    </recommendedName>
    <alternativeName>
        <fullName evidence="9">Thioredoxin peroxidase</fullName>
    </alternativeName>
    <alternativeName>
        <fullName evidence="11">Thioredoxin-dependent peroxiredoxin Bcp</fullName>
    </alternativeName>
</protein>
<comment type="subunit">
    <text evidence="2">Monomer.</text>
</comment>
<evidence type="ECO:0000256" key="6">
    <source>
        <dbReference type="ARBA" id="ARBA00023002"/>
    </source>
</evidence>
<evidence type="ECO:0000256" key="12">
    <source>
        <dbReference type="ARBA" id="ARBA00049091"/>
    </source>
</evidence>
<proteinExistence type="inferred from homology"/>
<dbReference type="GO" id="GO:0140824">
    <property type="term" value="F:thioredoxin-dependent peroxiredoxin activity"/>
    <property type="evidence" value="ECO:0007669"/>
    <property type="project" value="UniProtKB-EC"/>
</dbReference>
<keyword evidence="15" id="KW-1185">Reference proteome</keyword>
<dbReference type="EC" id="1.11.1.24" evidence="3"/>
<dbReference type="SUPFAM" id="SSF52833">
    <property type="entry name" value="Thioredoxin-like"/>
    <property type="match status" value="1"/>
</dbReference>
<keyword evidence="4 14" id="KW-0575">Peroxidase</keyword>
<dbReference type="RefSeq" id="WP_377766765.1">
    <property type="nucleotide sequence ID" value="NZ_JBHULB010000011.1"/>
</dbReference>
<evidence type="ECO:0000256" key="5">
    <source>
        <dbReference type="ARBA" id="ARBA00022862"/>
    </source>
</evidence>
<comment type="catalytic activity">
    <reaction evidence="12">
        <text>a hydroperoxide + [thioredoxin]-dithiol = an alcohol + [thioredoxin]-disulfide + H2O</text>
        <dbReference type="Rhea" id="RHEA:62620"/>
        <dbReference type="Rhea" id="RHEA-COMP:10698"/>
        <dbReference type="Rhea" id="RHEA-COMP:10700"/>
        <dbReference type="ChEBI" id="CHEBI:15377"/>
        <dbReference type="ChEBI" id="CHEBI:29950"/>
        <dbReference type="ChEBI" id="CHEBI:30879"/>
        <dbReference type="ChEBI" id="CHEBI:35924"/>
        <dbReference type="ChEBI" id="CHEBI:50058"/>
        <dbReference type="EC" id="1.11.1.24"/>
    </reaction>
</comment>
<dbReference type="Gene3D" id="3.40.30.10">
    <property type="entry name" value="Glutaredoxin"/>
    <property type="match status" value="1"/>
</dbReference>
<sequence>MNTLKVGDKVPEFSAKDQDGNTISLSDYAGKKLIVFFYPRANTPTCTNEACNLNENIKYLKKAGYEILGVSEDSQRKQANFREKFGFEYPLLADEDHTVIDAFGVWGPKKFMGREFDGIHRTTFIIDENGVVSRVISKVKAKQHAEQILEEENN</sequence>
<dbReference type="EMBL" id="JBHULB010000011">
    <property type="protein sequence ID" value="MFD2587206.1"/>
    <property type="molecule type" value="Genomic_DNA"/>
</dbReference>
<dbReference type="InterPro" id="IPR013766">
    <property type="entry name" value="Thioredoxin_domain"/>
</dbReference>
<dbReference type="CDD" id="cd03017">
    <property type="entry name" value="PRX_BCP"/>
    <property type="match status" value="1"/>
</dbReference>
<dbReference type="PANTHER" id="PTHR42801">
    <property type="entry name" value="THIOREDOXIN-DEPENDENT PEROXIDE REDUCTASE"/>
    <property type="match status" value="1"/>
</dbReference>
<dbReference type="InterPro" id="IPR000866">
    <property type="entry name" value="AhpC/TSA"/>
</dbReference>
<evidence type="ECO:0000259" key="13">
    <source>
        <dbReference type="PROSITE" id="PS51352"/>
    </source>
</evidence>
<evidence type="ECO:0000256" key="9">
    <source>
        <dbReference type="ARBA" id="ARBA00032824"/>
    </source>
</evidence>